<dbReference type="InterPro" id="IPR020387">
    <property type="entry name" value="AcMNPV_Orf112"/>
</dbReference>
<sequence>MSYNKKFTLLFVWYHMYRFIFNTDMFPFWHNVQYHAKRFNCVILYCIERNEDALKLPKLKNVTFINFKTNFPAHYAHSVQNITKQAGKIDYMKLCAMLNPVLLNVKYSHLQLMDMDCVVQNVSWSKLFNRSYCYEPFYDSTMKTLSRLDSYLENYATLIRTKFVYKNSKILNAYKSDLLTICVDNNYVLYKFYIDMIIDVYLQCYGYKMPESIENVTLSTSIKMSFRRGNSWQLDIEALPAYDYIYNSNTKPIFKQFNLCQELYLLILNYEGDATHIYQIIEKLKRLNYNFSSKFDWSNQLQCYVNIYGVICDRIKNFNVSNYEYILPLKTYNK</sequence>
<evidence type="ECO:0000313" key="1">
    <source>
        <dbReference type="EMBL" id="AKN80962.1"/>
    </source>
</evidence>
<dbReference type="Proteomes" id="UP000297030">
    <property type="component" value="Segment"/>
</dbReference>
<dbReference type="GeneID" id="40526669"/>
<dbReference type="EMBL" id="KP763670">
    <property type="protein sequence ID" value="AKN80962.1"/>
    <property type="molecule type" value="Genomic_DNA"/>
</dbReference>
<dbReference type="KEGG" id="vg:40526669"/>
<gene>
    <name evidence="1" type="primary">Orf-37</name>
</gene>
<dbReference type="Pfam" id="PF10860">
    <property type="entry name" value="DUF2661"/>
    <property type="match status" value="1"/>
</dbReference>
<protein>
    <submittedName>
        <fullName evidence="1">Uncharacterized protein</fullName>
    </submittedName>
</protein>
<keyword evidence="2" id="KW-1185">Reference proteome</keyword>
<name>A0A126FC43_9ABAC</name>
<evidence type="ECO:0000313" key="2">
    <source>
        <dbReference type="Proteomes" id="UP000297030"/>
    </source>
</evidence>
<proteinExistence type="predicted"/>
<accession>A0A126FC43</accession>
<reference evidence="1 2" key="1">
    <citation type="submission" date="2015-02" db="EMBL/GenBank/DDBJ databases">
        <title>Complete genome of a baculovirus isolated from a medical interest larvae: lLonomia obliqua (Lepidoptera: Saturniidae).</title>
        <authorList>
            <person name="Clara A.-S.W."/>
            <person name="Daniel A.-A.M.P."/>
            <person name="Miguel A.S."/>
            <person name="Jhon F.E.A."/>
            <person name="Fabricio M.S."/>
            <person name="Jose W.L.C."/>
            <person name="Bergmann R.M."/>
            <person name="Fernando M.L."/>
        </authorList>
    </citation>
    <scope>NUCLEOTIDE SEQUENCE [LARGE SCALE GENOMIC DNA]</scope>
    <source>
        <strain evidence="1">SP/2000</strain>
    </source>
</reference>
<dbReference type="RefSeq" id="YP_009666399.1">
    <property type="nucleotide sequence ID" value="NC_043520.1"/>
</dbReference>
<organism evidence="1 2">
    <name type="scientific">Lonomia obliqua multiple nucleopolyhedrovirus</name>
    <dbReference type="NCBI Taxonomy" id="134394"/>
    <lineage>
        <taxon>Viruses</taxon>
        <taxon>Viruses incertae sedis</taxon>
        <taxon>Naldaviricetes</taxon>
        <taxon>Lefavirales</taxon>
        <taxon>Baculoviridae</taxon>
        <taxon>Alphabaculovirus</taxon>
        <taxon>Alphabaculovirus lonobliquae</taxon>
        <taxon>Lonomia obliqua nucleopolyhedrovirus</taxon>
    </lineage>
</organism>